<dbReference type="Proteomes" id="UP000422764">
    <property type="component" value="Chromosome"/>
</dbReference>
<evidence type="ECO:0000313" key="2">
    <source>
        <dbReference type="EMBL" id="QGU96831.1"/>
    </source>
</evidence>
<protein>
    <recommendedName>
        <fullName evidence="4">Glycine zipper family protein</fullName>
    </recommendedName>
</protein>
<feature type="transmembrane region" description="Helical" evidence="1">
    <location>
        <begin position="49"/>
        <end position="72"/>
    </location>
</feature>
<name>A0A6I6F2P4_9CLOT</name>
<keyword evidence="3" id="KW-1185">Reference proteome</keyword>
<keyword evidence="1" id="KW-0472">Membrane</keyword>
<proteinExistence type="predicted"/>
<dbReference type="AlphaFoldDB" id="A0A6I6F2P4"/>
<gene>
    <name evidence="2" type="ORF">GOM49_10225</name>
</gene>
<dbReference type="EMBL" id="CP046522">
    <property type="protein sequence ID" value="QGU96831.1"/>
    <property type="molecule type" value="Genomic_DNA"/>
</dbReference>
<feature type="transmembrane region" description="Helical" evidence="1">
    <location>
        <begin position="20"/>
        <end position="43"/>
    </location>
</feature>
<sequence length="79" mass="8329">MNKDNSYNNKNQENDNNHYVGFGVGLGLIGGSLFATVIGIVFGLMGDSLFPMVIGIGAGFGMLLGIVIGAVMDYNKNKN</sequence>
<evidence type="ECO:0000313" key="3">
    <source>
        <dbReference type="Proteomes" id="UP000422764"/>
    </source>
</evidence>
<evidence type="ECO:0000256" key="1">
    <source>
        <dbReference type="SAM" id="Phobius"/>
    </source>
</evidence>
<evidence type="ECO:0008006" key="4">
    <source>
        <dbReference type="Google" id="ProtNLM"/>
    </source>
</evidence>
<accession>A0A6I6F2P4</accession>
<keyword evidence="1" id="KW-0812">Transmembrane</keyword>
<reference evidence="2 3" key="1">
    <citation type="submission" date="2019-12" db="EMBL/GenBank/DDBJ databases">
        <title>Genome sequenceing of Clostridium bovifaecis.</title>
        <authorList>
            <person name="Yao Y."/>
        </authorList>
    </citation>
    <scope>NUCLEOTIDE SEQUENCE [LARGE SCALE GENOMIC DNA]</scope>
    <source>
        <strain evidence="2 3">BXX</strain>
    </source>
</reference>
<keyword evidence="1" id="KW-1133">Transmembrane helix</keyword>
<organism evidence="2 3">
    <name type="scientific">Clostridium bovifaecis</name>
    <dbReference type="NCBI Taxonomy" id="2184719"/>
    <lineage>
        <taxon>Bacteria</taxon>
        <taxon>Bacillati</taxon>
        <taxon>Bacillota</taxon>
        <taxon>Clostridia</taxon>
        <taxon>Eubacteriales</taxon>
        <taxon>Clostridiaceae</taxon>
        <taxon>Clostridium</taxon>
    </lineage>
</organism>